<protein>
    <submittedName>
        <fullName evidence="2">Uncharacterized protein</fullName>
    </submittedName>
</protein>
<reference evidence="2 3" key="1">
    <citation type="submission" date="2019-01" db="EMBL/GenBank/DDBJ databases">
        <title>A draft genome assembly of the solar-powered sea slug Elysia chlorotica.</title>
        <authorList>
            <person name="Cai H."/>
            <person name="Li Q."/>
            <person name="Fang X."/>
            <person name="Li J."/>
            <person name="Curtis N.E."/>
            <person name="Altenburger A."/>
            <person name="Shibata T."/>
            <person name="Feng M."/>
            <person name="Maeda T."/>
            <person name="Schwartz J.A."/>
            <person name="Shigenobu S."/>
            <person name="Lundholm N."/>
            <person name="Nishiyama T."/>
            <person name="Yang H."/>
            <person name="Hasebe M."/>
            <person name="Li S."/>
            <person name="Pierce S.K."/>
            <person name="Wang J."/>
        </authorList>
    </citation>
    <scope>NUCLEOTIDE SEQUENCE [LARGE SCALE GENOMIC DNA]</scope>
    <source>
        <strain evidence="2">EC2010</strain>
        <tissue evidence="2">Whole organism of an adult</tissue>
    </source>
</reference>
<name>A0A3S1HD25_ELYCH</name>
<evidence type="ECO:0000256" key="1">
    <source>
        <dbReference type="SAM" id="MobiDB-lite"/>
    </source>
</evidence>
<dbReference type="EMBL" id="RQTK01000624">
    <property type="protein sequence ID" value="RUS76918.1"/>
    <property type="molecule type" value="Genomic_DNA"/>
</dbReference>
<organism evidence="2 3">
    <name type="scientific">Elysia chlorotica</name>
    <name type="common">Eastern emerald elysia</name>
    <name type="synonym">Sea slug</name>
    <dbReference type="NCBI Taxonomy" id="188477"/>
    <lineage>
        <taxon>Eukaryota</taxon>
        <taxon>Metazoa</taxon>
        <taxon>Spiralia</taxon>
        <taxon>Lophotrochozoa</taxon>
        <taxon>Mollusca</taxon>
        <taxon>Gastropoda</taxon>
        <taxon>Heterobranchia</taxon>
        <taxon>Euthyneura</taxon>
        <taxon>Panpulmonata</taxon>
        <taxon>Sacoglossa</taxon>
        <taxon>Placobranchoidea</taxon>
        <taxon>Plakobranchidae</taxon>
        <taxon>Elysia</taxon>
    </lineage>
</organism>
<comment type="caution">
    <text evidence="2">The sequence shown here is derived from an EMBL/GenBank/DDBJ whole genome shotgun (WGS) entry which is preliminary data.</text>
</comment>
<proteinExistence type="predicted"/>
<feature type="region of interest" description="Disordered" evidence="1">
    <location>
        <begin position="52"/>
        <end position="124"/>
    </location>
</feature>
<gene>
    <name evidence="2" type="ORF">EGW08_015321</name>
</gene>
<keyword evidence="3" id="KW-1185">Reference proteome</keyword>
<feature type="compositionally biased region" description="Polar residues" evidence="1">
    <location>
        <begin position="72"/>
        <end position="87"/>
    </location>
</feature>
<feature type="compositionally biased region" description="Polar residues" evidence="1">
    <location>
        <begin position="54"/>
        <end position="63"/>
    </location>
</feature>
<dbReference type="AlphaFoldDB" id="A0A3S1HD25"/>
<accession>A0A3S1HD25</accession>
<dbReference type="Proteomes" id="UP000271974">
    <property type="component" value="Unassembled WGS sequence"/>
</dbReference>
<evidence type="ECO:0000313" key="3">
    <source>
        <dbReference type="Proteomes" id="UP000271974"/>
    </source>
</evidence>
<sequence length="255" mass="27761">MSARYVSTVDVRLSSRPRHMAVYVIRLSAGRPVRMPVDPPSPRSFRFALVPAAQSDQSEQSGQPDRDDQFQAVDSGQPWTESLTIQTYGGLETRGDGATDQTDQPAAGLPEFDPPDRSAVACRATSRTSYLSPHAGSVHSLLRAVQLELLRPESSPRDDPPASDSGLATDVSLSESMMSENWSVAEGFTPVVTPRSWSGSARGRGEDWPELTLWDADSAVQCGQSGRREWTVGYPLQRARRRISGDCVGSGRMPQ</sequence>
<evidence type="ECO:0000313" key="2">
    <source>
        <dbReference type="EMBL" id="RUS76918.1"/>
    </source>
</evidence>